<evidence type="ECO:0000313" key="1">
    <source>
        <dbReference type="EMBL" id="VWO95873.1"/>
    </source>
</evidence>
<name>A0A5K1JV87_9APHY</name>
<accession>A0A5K1JV87</accession>
<proteinExistence type="predicted"/>
<protein>
    <submittedName>
        <fullName evidence="1">Methyltransf_25 domain-containing protein</fullName>
    </submittedName>
</protein>
<reference evidence="1" key="1">
    <citation type="submission" date="2019-10" db="EMBL/GenBank/DDBJ databases">
        <authorList>
            <person name="Nor Muhammad N."/>
        </authorList>
    </citation>
    <scope>NUCLEOTIDE SEQUENCE</scope>
</reference>
<organism evidence="1">
    <name type="scientific">Ganoderma boninense</name>
    <dbReference type="NCBI Taxonomy" id="34458"/>
    <lineage>
        <taxon>Eukaryota</taxon>
        <taxon>Fungi</taxon>
        <taxon>Dikarya</taxon>
        <taxon>Basidiomycota</taxon>
        <taxon>Agaricomycotina</taxon>
        <taxon>Agaricomycetes</taxon>
        <taxon>Polyporales</taxon>
        <taxon>Polyporaceae</taxon>
        <taxon>Ganoderma</taxon>
    </lineage>
</organism>
<dbReference type="EMBL" id="LR725178">
    <property type="protein sequence ID" value="VWO95873.1"/>
    <property type="molecule type" value="Genomic_DNA"/>
</dbReference>
<gene>
    <name evidence="1" type="primary">I1S1U7</name>
</gene>
<dbReference type="AlphaFoldDB" id="A0A5K1JV87"/>
<sequence length="201" mass="21284">MKFFHTFVLGMAGPVLVSDSEVVRDLGSPNAASKEYFLRLGSRSLVSVELEDFEVTIEAAAVIPLTEETLLAAESSDDFARSSDGLAPGNTALELALGPIVVDSAFDADLAGGFMELPSGRGSGRATTSETSLLSSRTVSFLSGKYDRLLDGGETVDATKVPPDVATEMSEPRSRDRRVCLFVFNVRPRSGGPSLSLLFSA</sequence>